<reference evidence="3" key="1">
    <citation type="submission" date="2022-01" db="EMBL/GenBank/DDBJ databases">
        <authorList>
            <person name="Braso-Vives M."/>
        </authorList>
    </citation>
    <scope>NUCLEOTIDE SEQUENCE</scope>
</reference>
<sequence length="249" mass="27190">MERFPRRGRNGTQKEPTNGDGEGTVDNVIYDSATFSANRDDGGVSFRQSDGFVDNDLYAGVGDQQNQTSQKDDQDRLYANVNNTQDEGLNGTQIVNAKRTENSTVRTTEHFVFLITVDGNLDMIQGSRFPTEIDDYSVAGVIVIMAITVAVVFLIRSRVGNDSQKESTNGDGEESVHNTIYSYESATLSTNEIDGGVSVGQSDGFVDNNLYAGVGDVQNQTSQKNDQERVYANVNEGFVDNDMYVSIGT</sequence>
<accession>A0A8K0ESH7</accession>
<dbReference type="AlphaFoldDB" id="A0A8K0ESH7"/>
<keyword evidence="2" id="KW-0472">Membrane</keyword>
<keyword evidence="2" id="KW-1133">Transmembrane helix</keyword>
<feature type="region of interest" description="Disordered" evidence="1">
    <location>
        <begin position="1"/>
        <end position="27"/>
    </location>
</feature>
<dbReference type="Proteomes" id="UP000838412">
    <property type="component" value="Chromosome 6"/>
</dbReference>
<keyword evidence="2" id="KW-0812">Transmembrane</keyword>
<evidence type="ECO:0000313" key="3">
    <source>
        <dbReference type="EMBL" id="CAH1267107.1"/>
    </source>
</evidence>
<feature type="transmembrane region" description="Helical" evidence="2">
    <location>
        <begin position="136"/>
        <end position="155"/>
    </location>
</feature>
<organism evidence="3 4">
    <name type="scientific">Branchiostoma lanceolatum</name>
    <name type="common">Common lancelet</name>
    <name type="synonym">Amphioxus lanceolatum</name>
    <dbReference type="NCBI Taxonomy" id="7740"/>
    <lineage>
        <taxon>Eukaryota</taxon>
        <taxon>Metazoa</taxon>
        <taxon>Chordata</taxon>
        <taxon>Cephalochordata</taxon>
        <taxon>Leptocardii</taxon>
        <taxon>Amphioxiformes</taxon>
        <taxon>Branchiostomatidae</taxon>
        <taxon>Branchiostoma</taxon>
    </lineage>
</organism>
<protein>
    <submittedName>
        <fullName evidence="3">Hypp3689 protein</fullName>
    </submittedName>
</protein>
<evidence type="ECO:0000256" key="1">
    <source>
        <dbReference type="SAM" id="MobiDB-lite"/>
    </source>
</evidence>
<dbReference type="EMBL" id="OV696691">
    <property type="protein sequence ID" value="CAH1267107.1"/>
    <property type="molecule type" value="Genomic_DNA"/>
</dbReference>
<gene>
    <name evidence="3" type="primary">Hypp3689</name>
    <name evidence="3" type="ORF">BLAG_LOCUS20575</name>
</gene>
<evidence type="ECO:0000313" key="4">
    <source>
        <dbReference type="Proteomes" id="UP000838412"/>
    </source>
</evidence>
<proteinExistence type="predicted"/>
<name>A0A8K0ESH7_BRALA</name>
<keyword evidence="4" id="KW-1185">Reference proteome</keyword>
<evidence type="ECO:0000256" key="2">
    <source>
        <dbReference type="SAM" id="Phobius"/>
    </source>
</evidence>